<protein>
    <submittedName>
        <fullName evidence="2">Uncharacterized protein</fullName>
    </submittedName>
</protein>
<name>A0ABU0E166_9FIRM</name>
<comment type="caution">
    <text evidence="2">The sequence shown here is derived from an EMBL/GenBank/DDBJ whole genome shotgun (WGS) entry which is preliminary data.</text>
</comment>
<accession>A0ABU0E166</accession>
<feature type="compositionally biased region" description="Polar residues" evidence="1">
    <location>
        <begin position="1"/>
        <end position="10"/>
    </location>
</feature>
<evidence type="ECO:0000313" key="3">
    <source>
        <dbReference type="Proteomes" id="UP001230220"/>
    </source>
</evidence>
<organism evidence="2 3">
    <name type="scientific">Breznakia pachnodae</name>
    <dbReference type="NCBI Taxonomy" id="265178"/>
    <lineage>
        <taxon>Bacteria</taxon>
        <taxon>Bacillati</taxon>
        <taxon>Bacillota</taxon>
        <taxon>Erysipelotrichia</taxon>
        <taxon>Erysipelotrichales</taxon>
        <taxon>Erysipelotrichaceae</taxon>
        <taxon>Breznakia</taxon>
    </lineage>
</organism>
<gene>
    <name evidence="2" type="ORF">J2S15_001367</name>
</gene>
<evidence type="ECO:0000313" key="2">
    <source>
        <dbReference type="EMBL" id="MDQ0360622.1"/>
    </source>
</evidence>
<dbReference type="EMBL" id="JAUSUR010000002">
    <property type="protein sequence ID" value="MDQ0360622.1"/>
    <property type="molecule type" value="Genomic_DNA"/>
</dbReference>
<reference evidence="2 3" key="1">
    <citation type="submission" date="2023-07" db="EMBL/GenBank/DDBJ databases">
        <title>Genomic Encyclopedia of Type Strains, Phase IV (KMG-IV): sequencing the most valuable type-strain genomes for metagenomic binning, comparative biology and taxonomic classification.</title>
        <authorList>
            <person name="Goeker M."/>
        </authorList>
    </citation>
    <scope>NUCLEOTIDE SEQUENCE [LARGE SCALE GENOMIC DNA]</scope>
    <source>
        <strain evidence="2 3">DSM 16784</strain>
    </source>
</reference>
<evidence type="ECO:0000256" key="1">
    <source>
        <dbReference type="SAM" id="MobiDB-lite"/>
    </source>
</evidence>
<feature type="compositionally biased region" description="Basic and acidic residues" evidence="1">
    <location>
        <begin position="11"/>
        <end position="22"/>
    </location>
</feature>
<keyword evidence="3" id="KW-1185">Reference proteome</keyword>
<dbReference type="Proteomes" id="UP001230220">
    <property type="component" value="Unassembled WGS sequence"/>
</dbReference>
<proteinExistence type="predicted"/>
<sequence length="42" mass="4877">MEEQSLSLSKLQRETKANRREDTKYSNLAVNGLFIINKSHII</sequence>
<feature type="region of interest" description="Disordered" evidence="1">
    <location>
        <begin position="1"/>
        <end position="22"/>
    </location>
</feature>